<dbReference type="EMBL" id="FOSQ01000002">
    <property type="protein sequence ID" value="SFK40464.1"/>
    <property type="molecule type" value="Genomic_DNA"/>
</dbReference>
<accession>A0A1I3Z8S2</accession>
<organism evidence="2 3">
    <name type="scientific">Falsiroseomonas stagni DSM 19981</name>
    <dbReference type="NCBI Taxonomy" id="1123062"/>
    <lineage>
        <taxon>Bacteria</taxon>
        <taxon>Pseudomonadati</taxon>
        <taxon>Pseudomonadota</taxon>
        <taxon>Alphaproteobacteria</taxon>
        <taxon>Acetobacterales</taxon>
        <taxon>Roseomonadaceae</taxon>
        <taxon>Falsiroseomonas</taxon>
    </lineage>
</organism>
<keyword evidence="3" id="KW-1185">Reference proteome</keyword>
<dbReference type="RefSeq" id="WP_092958263.1">
    <property type="nucleotide sequence ID" value="NZ_FOSQ01000002.1"/>
</dbReference>
<reference evidence="2 3" key="1">
    <citation type="submission" date="2016-10" db="EMBL/GenBank/DDBJ databases">
        <authorList>
            <person name="de Groot N.N."/>
        </authorList>
    </citation>
    <scope>NUCLEOTIDE SEQUENCE [LARGE SCALE GENOMIC DNA]</scope>
    <source>
        <strain evidence="2 3">DSM 19981</strain>
    </source>
</reference>
<dbReference type="Proteomes" id="UP000199473">
    <property type="component" value="Unassembled WGS sequence"/>
</dbReference>
<keyword evidence="1" id="KW-0472">Membrane</keyword>
<name>A0A1I3Z8S2_9PROT</name>
<evidence type="ECO:0000256" key="1">
    <source>
        <dbReference type="SAM" id="Phobius"/>
    </source>
</evidence>
<evidence type="ECO:0000313" key="2">
    <source>
        <dbReference type="EMBL" id="SFK40464.1"/>
    </source>
</evidence>
<dbReference type="STRING" id="1123062.SAMN02745775_102293"/>
<dbReference type="AlphaFoldDB" id="A0A1I3Z8S2"/>
<protein>
    <submittedName>
        <fullName evidence="2">Uncharacterized protein</fullName>
    </submittedName>
</protein>
<keyword evidence="1" id="KW-0812">Transmembrane</keyword>
<feature type="transmembrane region" description="Helical" evidence="1">
    <location>
        <begin position="26"/>
        <end position="44"/>
    </location>
</feature>
<proteinExistence type="predicted"/>
<keyword evidence="1" id="KW-1133">Transmembrane helix</keyword>
<evidence type="ECO:0000313" key="3">
    <source>
        <dbReference type="Proteomes" id="UP000199473"/>
    </source>
</evidence>
<sequence length="64" mass="6760">MHWALLVVGVAMLAFSAMLRGRAARGGAQGLAVLLVATGVILAFRRPGSAIHLPGWGPRQWTQP</sequence>
<gene>
    <name evidence="2" type="ORF">SAMN02745775_102293</name>
</gene>